<feature type="compositionally biased region" description="Acidic residues" evidence="4">
    <location>
        <begin position="375"/>
        <end position="387"/>
    </location>
</feature>
<organism evidence="6 7">
    <name type="scientific">Sphaceloma murrayae</name>
    <dbReference type="NCBI Taxonomy" id="2082308"/>
    <lineage>
        <taxon>Eukaryota</taxon>
        <taxon>Fungi</taxon>
        <taxon>Dikarya</taxon>
        <taxon>Ascomycota</taxon>
        <taxon>Pezizomycotina</taxon>
        <taxon>Dothideomycetes</taxon>
        <taxon>Dothideomycetidae</taxon>
        <taxon>Myriangiales</taxon>
        <taxon>Elsinoaceae</taxon>
        <taxon>Sphaceloma</taxon>
    </lineage>
</organism>
<sequence length="442" mass="47252">MADLSLLEAAFSQDVSLRDRVLAAAQSSPDTARLALDIVRYYANHSTHSNGNGREVPNGDAPAAKKRKLSPEPATQGTTNGTIHASHTAAASKTTTTSAAPSIDPSTTIPILALPDISFSIPMRKKATLTILGPPSSAPTQSTGGLVVESKDTTYTIPWSSIAHTFCLPVPDRAAKAHNFVLLLHPSSPSNTETQFVFTLPETPYVGPSALARDHDTSVSLVGRTLNTYLAPLGTGVVLPSESDFASAVPQAHRKGEKGYHVKAHVGSKEGYLFFLSGGILFGFKKPVLFFPFDRIESTSYTSVLQRTFNLVVTVGGDEGGTEETEFGMIDQVDFAGIDAYVKGRGLEDASLAAERRARRIGVNDPRRKKGEESGAGEEGEEEDGEGELAKAERELQDQEDEEEEDYDPGSEGESEGEGSESEEEEGEGPVDEVEGEEDHDE</sequence>
<dbReference type="EMBL" id="NKHZ01000051">
    <property type="protein sequence ID" value="PNS17334.1"/>
    <property type="molecule type" value="Genomic_DNA"/>
</dbReference>
<feature type="compositionally biased region" description="Low complexity" evidence="4">
    <location>
        <begin position="82"/>
        <end position="100"/>
    </location>
</feature>
<feature type="compositionally biased region" description="Acidic residues" evidence="4">
    <location>
        <begin position="398"/>
        <end position="442"/>
    </location>
</feature>
<dbReference type="SMART" id="SM01287">
    <property type="entry name" value="Rtt106"/>
    <property type="match status" value="1"/>
</dbReference>
<protein>
    <recommendedName>
        <fullName evidence="5">Histone chaperone RTT106/FACT complex subunit SPT16-like middle domain-containing protein</fullName>
    </recommendedName>
</protein>
<evidence type="ECO:0000313" key="6">
    <source>
        <dbReference type="EMBL" id="PNS17334.1"/>
    </source>
</evidence>
<evidence type="ECO:0000256" key="2">
    <source>
        <dbReference type="ARBA" id="ARBA00037550"/>
    </source>
</evidence>
<dbReference type="InParanoid" id="A0A2K1QQH7"/>
<keyword evidence="7" id="KW-1185">Reference proteome</keyword>
<comment type="similarity">
    <text evidence="1">Belongs to the RTT106 family.</text>
</comment>
<dbReference type="Pfam" id="PF08512">
    <property type="entry name" value="Rttp106-like_middle"/>
    <property type="match status" value="1"/>
</dbReference>
<dbReference type="SUPFAM" id="SSF50729">
    <property type="entry name" value="PH domain-like"/>
    <property type="match status" value="1"/>
</dbReference>
<feature type="compositionally biased region" description="Basic and acidic residues" evidence="4">
    <location>
        <begin position="388"/>
        <end position="397"/>
    </location>
</feature>
<dbReference type="PANTHER" id="PTHR45849:SF3">
    <property type="entry name" value="HISTONE CHAPERONE RTT106"/>
    <property type="match status" value="1"/>
</dbReference>
<evidence type="ECO:0000259" key="5">
    <source>
        <dbReference type="SMART" id="SM01287"/>
    </source>
</evidence>
<evidence type="ECO:0000256" key="3">
    <source>
        <dbReference type="ARBA" id="ARBA00038654"/>
    </source>
</evidence>
<dbReference type="GO" id="GO:0042393">
    <property type="term" value="F:histone binding"/>
    <property type="evidence" value="ECO:0007669"/>
    <property type="project" value="TreeGrafter"/>
</dbReference>
<feature type="domain" description="Histone chaperone RTT106/FACT complex subunit SPT16-like middle" evidence="5">
    <location>
        <begin position="259"/>
        <end position="352"/>
    </location>
</feature>
<comment type="function">
    <text evidence="2">Histones H3 and H4 chaperone involved in the nucleosome formation and heterochromatin silencing. Required for the deposition of H3K56ac-carrying H3-H4 complex onto newly-replicated DNA. Plays a role in the transcriptional regulation of the cell-cycle dependent histone genes by creating a repressive structure at the core histone gene promoter.</text>
</comment>
<accession>A0A2K1QQH7</accession>
<dbReference type="InterPro" id="IPR011993">
    <property type="entry name" value="PH-like_dom_sf"/>
</dbReference>
<dbReference type="OrthoDB" id="75754at2759"/>
<dbReference type="Gene3D" id="2.30.29.30">
    <property type="entry name" value="Pleckstrin-homology domain (PH domain)/Phosphotyrosine-binding domain (PTB)"/>
    <property type="match status" value="1"/>
</dbReference>
<dbReference type="GO" id="GO:0031491">
    <property type="term" value="F:nucleosome binding"/>
    <property type="evidence" value="ECO:0007669"/>
    <property type="project" value="TreeGrafter"/>
</dbReference>
<dbReference type="PANTHER" id="PTHR45849">
    <property type="entry name" value="FACT COMPLEX SUBUNIT SSRP1"/>
    <property type="match status" value="1"/>
</dbReference>
<evidence type="ECO:0000256" key="4">
    <source>
        <dbReference type="SAM" id="MobiDB-lite"/>
    </source>
</evidence>
<dbReference type="AlphaFoldDB" id="A0A2K1QQH7"/>
<feature type="region of interest" description="Disordered" evidence="4">
    <location>
        <begin position="46"/>
        <end position="105"/>
    </location>
</feature>
<feature type="region of interest" description="Disordered" evidence="4">
    <location>
        <begin position="363"/>
        <end position="442"/>
    </location>
</feature>
<comment type="caution">
    <text evidence="6">The sequence shown here is derived from an EMBL/GenBank/DDBJ whole genome shotgun (WGS) entry which is preliminary data.</text>
</comment>
<evidence type="ECO:0000313" key="7">
    <source>
        <dbReference type="Proteomes" id="UP000243797"/>
    </source>
</evidence>
<comment type="subunit">
    <text evidence="3">Interacts with histones H3 and H4.</text>
</comment>
<evidence type="ECO:0000256" key="1">
    <source>
        <dbReference type="ARBA" id="ARBA00006159"/>
    </source>
</evidence>
<gene>
    <name evidence="6" type="ORF">CAC42_7017</name>
</gene>
<reference evidence="6 7" key="1">
    <citation type="submission" date="2017-06" db="EMBL/GenBank/DDBJ databases">
        <title>Draft genome sequence of a variant of Elsinoe murrayae.</title>
        <authorList>
            <person name="Cheng Q."/>
        </authorList>
    </citation>
    <scope>NUCLEOTIDE SEQUENCE [LARGE SCALE GENOMIC DNA]</scope>
    <source>
        <strain evidence="6 7">CQ-2017a</strain>
    </source>
</reference>
<dbReference type="STRING" id="2082308.A0A2K1QQH7"/>
<dbReference type="InterPro" id="IPR013719">
    <property type="entry name" value="RTT106/SPT16-like_middle_dom"/>
</dbReference>
<name>A0A2K1QQH7_9PEZI</name>
<dbReference type="Proteomes" id="UP000243797">
    <property type="component" value="Unassembled WGS sequence"/>
</dbReference>
<dbReference type="InterPro" id="IPR050454">
    <property type="entry name" value="RTT106/SSRP1_HistChap/FACT"/>
</dbReference>
<proteinExistence type="inferred from homology"/>